<keyword evidence="11" id="KW-1185">Reference proteome</keyword>
<protein>
    <recommendedName>
        <fullName evidence="9">TGF-beta family profile domain-containing protein</fullName>
    </recommendedName>
</protein>
<evidence type="ECO:0000256" key="5">
    <source>
        <dbReference type="ARBA" id="ARBA00023030"/>
    </source>
</evidence>
<dbReference type="Proteomes" id="UP000287033">
    <property type="component" value="Unassembled WGS sequence"/>
</dbReference>
<keyword evidence="7" id="KW-0325">Glycoprotein</keyword>
<dbReference type="CDD" id="cd19401">
    <property type="entry name" value="TGF_beta_BMP10"/>
    <property type="match status" value="1"/>
</dbReference>
<comment type="similarity">
    <text evidence="2 8">Belongs to the TGF-beta family.</text>
</comment>
<dbReference type="OMA" id="DNEWKTF"/>
<evidence type="ECO:0000256" key="7">
    <source>
        <dbReference type="ARBA" id="ARBA00023180"/>
    </source>
</evidence>
<reference evidence="10 11" key="1">
    <citation type="journal article" date="2018" name="Nat. Ecol. Evol.">
        <title>Shark genomes provide insights into elasmobranch evolution and the origin of vertebrates.</title>
        <authorList>
            <person name="Hara Y"/>
            <person name="Yamaguchi K"/>
            <person name="Onimaru K"/>
            <person name="Kadota M"/>
            <person name="Koyanagi M"/>
            <person name="Keeley SD"/>
            <person name="Tatsumi K"/>
            <person name="Tanaka K"/>
            <person name="Motone F"/>
            <person name="Kageyama Y"/>
            <person name="Nozu R"/>
            <person name="Adachi N"/>
            <person name="Nishimura O"/>
            <person name="Nakagawa R"/>
            <person name="Tanegashima C"/>
            <person name="Kiyatake I"/>
            <person name="Matsumoto R"/>
            <person name="Murakumo K"/>
            <person name="Nishida K"/>
            <person name="Terakita A"/>
            <person name="Kuratani S"/>
            <person name="Sato K"/>
            <person name="Hyodo S Kuraku.S."/>
        </authorList>
    </citation>
    <scope>NUCLEOTIDE SEQUENCE [LARGE SCALE GENOMIC DNA]</scope>
</reference>
<dbReference type="InterPro" id="IPR015615">
    <property type="entry name" value="TGF-beta-rel"/>
</dbReference>
<dbReference type="EMBL" id="BEZZ01000022">
    <property type="protein sequence ID" value="GCC23104.1"/>
    <property type="molecule type" value="Genomic_DNA"/>
</dbReference>
<comment type="subcellular location">
    <subcellularLocation>
        <location evidence="1">Secreted</location>
    </subcellularLocation>
</comment>
<dbReference type="PANTHER" id="PTHR11848:SF39">
    <property type="entry name" value="BONE MORPHOGENETIC PROTEIN 10"/>
    <property type="match status" value="1"/>
</dbReference>
<dbReference type="PANTHER" id="PTHR11848">
    <property type="entry name" value="TGF-BETA FAMILY"/>
    <property type="match status" value="1"/>
</dbReference>
<comment type="caution">
    <text evidence="10">The sequence shown here is derived from an EMBL/GenBank/DDBJ whole genome shotgun (WGS) entry which is preliminary data.</text>
</comment>
<dbReference type="Gene3D" id="2.60.120.970">
    <property type="match status" value="1"/>
</dbReference>
<keyword evidence="3" id="KW-0964">Secreted</keyword>
<dbReference type="Pfam" id="PF00688">
    <property type="entry name" value="TGFb_propeptide"/>
    <property type="match status" value="1"/>
</dbReference>
<evidence type="ECO:0000313" key="10">
    <source>
        <dbReference type="EMBL" id="GCC23104.1"/>
    </source>
</evidence>
<dbReference type="GO" id="GO:0008083">
    <property type="term" value="F:growth factor activity"/>
    <property type="evidence" value="ECO:0007669"/>
    <property type="project" value="UniProtKB-KW"/>
</dbReference>
<evidence type="ECO:0000256" key="6">
    <source>
        <dbReference type="ARBA" id="ARBA00023157"/>
    </source>
</evidence>
<accession>A0A401RY64</accession>
<keyword evidence="5 8" id="KW-0339">Growth factor</keyword>
<dbReference type="GO" id="GO:0030509">
    <property type="term" value="P:BMP signaling pathway"/>
    <property type="evidence" value="ECO:0007669"/>
    <property type="project" value="TreeGrafter"/>
</dbReference>
<proteinExistence type="inferred from homology"/>
<dbReference type="PROSITE" id="PS00250">
    <property type="entry name" value="TGF_BETA_1"/>
    <property type="match status" value="1"/>
</dbReference>
<dbReference type="InterPro" id="IPR017948">
    <property type="entry name" value="TGFb_CS"/>
</dbReference>
<dbReference type="GO" id="GO:0005615">
    <property type="term" value="C:extracellular space"/>
    <property type="evidence" value="ECO:0007669"/>
    <property type="project" value="TreeGrafter"/>
</dbReference>
<dbReference type="Gene3D" id="2.10.90.10">
    <property type="entry name" value="Cystine-knot cytokines"/>
    <property type="match status" value="1"/>
</dbReference>
<evidence type="ECO:0000256" key="4">
    <source>
        <dbReference type="ARBA" id="ARBA00022729"/>
    </source>
</evidence>
<dbReference type="GO" id="GO:0005125">
    <property type="term" value="F:cytokine activity"/>
    <property type="evidence" value="ECO:0007669"/>
    <property type="project" value="TreeGrafter"/>
</dbReference>
<gene>
    <name evidence="10" type="ORF">chiPu_0001497</name>
</gene>
<sequence>MISAKRSLVSDVVLNETRGERERERIKLAPEVDSEYRFAGTQREGEKLQRMWRSLSFWLLGTVFSLTASSPIDTRADLSQAQSTYLLDDQLQNEETADFSNLLAKIKADFLKSLNLSASPGLPGQRPQPPEYMLDLYNRFAKDRTARPSSNVIRSFKSEDLSVGNQTDSLRIYHLLFNVSVPHHEEITMAELRLFTLVNMDQRTYQGVERKVTIYEVNSQHDERTANGSALKKLAERQLPGRASNWETFDLTEAIMRWSKSDSTTHRLEMHIENVETEKQNEGSLDIDMKPETNHMPLLIVFSDDRNSIKKEAIEELEQMIDHEKDVAFQSFNRETFSLSEETLLQRQSNMLYDTSSRIRRSAKGSYCKRSPLYVEFKDIGWDSWIIAPSGYEAYECKGSCYYPLTEQVTPTKHAIVQTLVNLRNPKMAAKACCVPTKLDPISILYVDVAGAVTYKFKYEGMVVAECGCR</sequence>
<dbReference type="PROSITE" id="PS51362">
    <property type="entry name" value="TGF_BETA_2"/>
    <property type="match status" value="1"/>
</dbReference>
<dbReference type="InterPro" id="IPR001111">
    <property type="entry name" value="TGF-b_propeptide"/>
</dbReference>
<evidence type="ECO:0000259" key="9">
    <source>
        <dbReference type="PROSITE" id="PS51362"/>
    </source>
</evidence>
<dbReference type="STRING" id="137246.A0A401RY64"/>
<organism evidence="10 11">
    <name type="scientific">Chiloscyllium punctatum</name>
    <name type="common">Brownbanded bambooshark</name>
    <name type="synonym">Hemiscyllium punctatum</name>
    <dbReference type="NCBI Taxonomy" id="137246"/>
    <lineage>
        <taxon>Eukaryota</taxon>
        <taxon>Metazoa</taxon>
        <taxon>Chordata</taxon>
        <taxon>Craniata</taxon>
        <taxon>Vertebrata</taxon>
        <taxon>Chondrichthyes</taxon>
        <taxon>Elasmobranchii</taxon>
        <taxon>Galeomorphii</taxon>
        <taxon>Galeoidea</taxon>
        <taxon>Orectolobiformes</taxon>
        <taxon>Hemiscylliidae</taxon>
        <taxon>Chiloscyllium</taxon>
    </lineage>
</organism>
<dbReference type="AlphaFoldDB" id="A0A401RY64"/>
<keyword evidence="6" id="KW-1015">Disulfide bond</keyword>
<evidence type="ECO:0000256" key="2">
    <source>
        <dbReference type="ARBA" id="ARBA00006656"/>
    </source>
</evidence>
<evidence type="ECO:0000256" key="3">
    <source>
        <dbReference type="ARBA" id="ARBA00022525"/>
    </source>
</evidence>
<dbReference type="SMART" id="SM00204">
    <property type="entry name" value="TGFB"/>
    <property type="match status" value="1"/>
</dbReference>
<evidence type="ECO:0000313" key="11">
    <source>
        <dbReference type="Proteomes" id="UP000287033"/>
    </source>
</evidence>
<evidence type="ECO:0000256" key="1">
    <source>
        <dbReference type="ARBA" id="ARBA00004613"/>
    </source>
</evidence>
<dbReference type="FunFam" id="2.10.90.10:FF:000001">
    <property type="entry name" value="Bone morphogenetic protein 4"/>
    <property type="match status" value="1"/>
</dbReference>
<dbReference type="OrthoDB" id="5987191at2759"/>
<dbReference type="InterPro" id="IPR001839">
    <property type="entry name" value="TGF-b_C"/>
</dbReference>
<dbReference type="SUPFAM" id="SSF57501">
    <property type="entry name" value="Cystine-knot cytokines"/>
    <property type="match status" value="1"/>
</dbReference>
<feature type="domain" description="TGF-beta family profile" evidence="9">
    <location>
        <begin position="358"/>
        <end position="470"/>
    </location>
</feature>
<dbReference type="InterPro" id="IPR029034">
    <property type="entry name" value="Cystine-knot_cytokine"/>
</dbReference>
<evidence type="ECO:0000256" key="8">
    <source>
        <dbReference type="RuleBase" id="RU000354"/>
    </source>
</evidence>
<name>A0A401RY64_CHIPU</name>
<keyword evidence="4" id="KW-0732">Signal</keyword>
<dbReference type="Pfam" id="PF00019">
    <property type="entry name" value="TGF_beta"/>
    <property type="match status" value="1"/>
</dbReference>